<evidence type="ECO:0000313" key="1">
    <source>
        <dbReference type="EMBL" id="OGF83284.1"/>
    </source>
</evidence>
<dbReference type="Proteomes" id="UP000178046">
    <property type="component" value="Unassembled WGS sequence"/>
</dbReference>
<reference evidence="1 2" key="1">
    <citation type="journal article" date="2016" name="Nat. Commun.">
        <title>Thousands of microbial genomes shed light on interconnected biogeochemical processes in an aquifer system.</title>
        <authorList>
            <person name="Anantharaman K."/>
            <person name="Brown C.T."/>
            <person name="Hug L.A."/>
            <person name="Sharon I."/>
            <person name="Castelle C.J."/>
            <person name="Probst A.J."/>
            <person name="Thomas B.C."/>
            <person name="Singh A."/>
            <person name="Wilkins M.J."/>
            <person name="Karaoz U."/>
            <person name="Brodie E.L."/>
            <person name="Williams K.H."/>
            <person name="Hubbard S.S."/>
            <person name="Banfield J.F."/>
        </authorList>
    </citation>
    <scope>NUCLEOTIDE SEQUENCE [LARGE SCALE GENOMIC DNA]</scope>
</reference>
<proteinExistence type="predicted"/>
<organism evidence="1 2">
    <name type="scientific">Candidatus Giovannonibacteria bacterium RIFCSPLOWO2_01_FULL_44_16</name>
    <dbReference type="NCBI Taxonomy" id="1798348"/>
    <lineage>
        <taxon>Bacteria</taxon>
        <taxon>Candidatus Giovannoniibacteriota</taxon>
    </lineage>
</organism>
<comment type="caution">
    <text evidence="1">The sequence shown here is derived from an EMBL/GenBank/DDBJ whole genome shotgun (WGS) entry which is preliminary data.</text>
</comment>
<name>A0A1F5X5Y0_9BACT</name>
<dbReference type="EMBL" id="MFIA01000002">
    <property type="protein sequence ID" value="OGF83284.1"/>
    <property type="molecule type" value="Genomic_DNA"/>
</dbReference>
<evidence type="ECO:0000313" key="2">
    <source>
        <dbReference type="Proteomes" id="UP000178046"/>
    </source>
</evidence>
<dbReference type="AlphaFoldDB" id="A0A1F5X5Y0"/>
<sequence length="365" mass="42290">MLFAVIALLGIFLLRYLPFRKKILIEGIFEKTILDHDIFSGEQFKSFIFRDFCKSCVEIWRKTGKRPLQSFLSPTCHGDIHCYSLDIGSLKPVAGDAVRLIVWRTVFGRARIYYFQKSDFVWTNWHDEEDRQEAEKGGFSSVEEYKIARKKEWHEKSRTEAMSEYGLTRDEAETLDFFGSMAVFAREAKRRGIIYLEVDEEYRDRIRNPDPDSVKFCENILVHPEDYTEQFIESGLVEQGLKEHLNECDICNNCFVKSAAETTKQNEEELRKNLGLLSPREAWLNGGAKRNGVTPEKYEKMYNDRVILWHGGEDCFTAKERITYAMMENLSDGRLAHKESCVGCANMIKADREEFLAGNKLTGVA</sequence>
<gene>
    <name evidence="1" type="ORF">A2924_03290</name>
</gene>
<accession>A0A1F5X5Y0</accession>
<protein>
    <submittedName>
        <fullName evidence="1">Uncharacterized protein</fullName>
    </submittedName>
</protein>